<dbReference type="Pfam" id="PF02735">
    <property type="entry name" value="Ku"/>
    <property type="match status" value="1"/>
</dbReference>
<dbReference type="InterPro" id="IPR016194">
    <property type="entry name" value="SPOC-like_C_dom_sf"/>
</dbReference>
<dbReference type="Gene3D" id="3.40.50.410">
    <property type="entry name" value="von Willebrand factor, type A domain"/>
    <property type="match status" value="1"/>
</dbReference>
<evidence type="ECO:0000256" key="1">
    <source>
        <dbReference type="ARBA" id="ARBA00004123"/>
    </source>
</evidence>
<evidence type="ECO:0000256" key="6">
    <source>
        <dbReference type="ARBA" id="ARBA00022454"/>
    </source>
</evidence>
<dbReference type="GO" id="GO:0006303">
    <property type="term" value="P:double-strand break repair via nonhomologous end joining"/>
    <property type="evidence" value="ECO:0007669"/>
    <property type="project" value="InterPro"/>
</dbReference>
<evidence type="ECO:0000256" key="13">
    <source>
        <dbReference type="ARBA" id="ARBA00023125"/>
    </source>
</evidence>
<evidence type="ECO:0000313" key="20">
    <source>
        <dbReference type="Proteomes" id="UP000054845"/>
    </source>
</evidence>
<evidence type="ECO:0000256" key="5">
    <source>
        <dbReference type="ARBA" id="ARBA00021796"/>
    </source>
</evidence>
<dbReference type="SUPFAM" id="SSF53300">
    <property type="entry name" value="vWA-like"/>
    <property type="match status" value="1"/>
</dbReference>
<dbReference type="GO" id="GO:0000781">
    <property type="term" value="C:chromosome, telomeric region"/>
    <property type="evidence" value="ECO:0007669"/>
    <property type="project" value="UniProtKB-SubCell"/>
</dbReference>
<keyword evidence="14" id="KW-0233">DNA recombination</keyword>
<evidence type="ECO:0000256" key="14">
    <source>
        <dbReference type="ARBA" id="ARBA00023172"/>
    </source>
</evidence>
<dbReference type="GO" id="GO:0005524">
    <property type="term" value="F:ATP binding"/>
    <property type="evidence" value="ECO:0007669"/>
    <property type="project" value="UniProtKB-KW"/>
</dbReference>
<keyword evidence="9" id="KW-0378">Hydrolase</keyword>
<accession>A0A0P1BLH0</accession>
<dbReference type="Gene3D" id="2.40.290.10">
    <property type="match status" value="1"/>
</dbReference>
<dbReference type="Gene3D" id="4.10.970.10">
    <property type="entry name" value="Ku70, bridge and pillars"/>
    <property type="match status" value="1"/>
</dbReference>
<dbReference type="GO" id="GO:0000723">
    <property type="term" value="P:telomere maintenance"/>
    <property type="evidence" value="ECO:0007669"/>
    <property type="project" value="InterPro"/>
</dbReference>
<evidence type="ECO:0000256" key="7">
    <source>
        <dbReference type="ARBA" id="ARBA00022741"/>
    </source>
</evidence>
<feature type="domain" description="SAP" evidence="18">
    <location>
        <begin position="633"/>
        <end position="667"/>
    </location>
</feature>
<dbReference type="Pfam" id="PF02037">
    <property type="entry name" value="SAP"/>
    <property type="match status" value="1"/>
</dbReference>
<keyword evidence="12" id="KW-0779">Telomere</keyword>
<dbReference type="PROSITE" id="PS50800">
    <property type="entry name" value="SAP"/>
    <property type="match status" value="1"/>
</dbReference>
<dbReference type="GO" id="GO:0003690">
    <property type="term" value="F:double-stranded DNA binding"/>
    <property type="evidence" value="ECO:0007669"/>
    <property type="project" value="TreeGrafter"/>
</dbReference>
<dbReference type="EMBL" id="CCYA01000254">
    <property type="protein sequence ID" value="CEH17029.1"/>
    <property type="molecule type" value="Genomic_DNA"/>
</dbReference>
<evidence type="ECO:0000256" key="12">
    <source>
        <dbReference type="ARBA" id="ARBA00022895"/>
    </source>
</evidence>
<dbReference type="PANTHER" id="PTHR12604:SF2">
    <property type="entry name" value="X-RAY REPAIR CROSS-COMPLEMENTING PROTEIN 6"/>
    <property type="match status" value="1"/>
</dbReference>
<evidence type="ECO:0000256" key="4">
    <source>
        <dbReference type="ARBA" id="ARBA00012551"/>
    </source>
</evidence>
<dbReference type="PANTHER" id="PTHR12604">
    <property type="entry name" value="KU AUTOANTIGEN DNA HELICASE"/>
    <property type="match status" value="1"/>
</dbReference>
<keyword evidence="16" id="KW-0539">Nucleus</keyword>
<keyword evidence="19" id="KW-0418">Kinase</keyword>
<evidence type="ECO:0000313" key="19">
    <source>
        <dbReference type="EMBL" id="CEH17029.1"/>
    </source>
</evidence>
<dbReference type="InterPro" id="IPR005161">
    <property type="entry name" value="Ku_N"/>
</dbReference>
<proteinExistence type="inferred from homology"/>
<dbReference type="SUPFAM" id="SSF100939">
    <property type="entry name" value="SPOC domain-like"/>
    <property type="match status" value="1"/>
</dbReference>
<dbReference type="STRING" id="401625.A0A0P1BLH0"/>
<dbReference type="InterPro" id="IPR027388">
    <property type="entry name" value="Ku70_bridge/pillars_dom_sf"/>
</dbReference>
<keyword evidence="20" id="KW-1185">Reference proteome</keyword>
<protein>
    <recommendedName>
        <fullName evidence="5">ATP-dependent DNA helicase II subunit 1</fullName>
        <ecNumber evidence="4">3.6.4.12</ecNumber>
    </recommendedName>
    <alternativeName>
        <fullName evidence="17">ATP-dependent DNA helicase II subunit Ku70</fullName>
    </alternativeName>
</protein>
<evidence type="ECO:0000256" key="11">
    <source>
        <dbReference type="ARBA" id="ARBA00022840"/>
    </source>
</evidence>
<dbReference type="GO" id="GO:0016787">
    <property type="term" value="F:hydrolase activity"/>
    <property type="evidence" value="ECO:0007669"/>
    <property type="project" value="UniProtKB-KW"/>
</dbReference>
<keyword evidence="10" id="KW-0347">Helicase</keyword>
<dbReference type="GO" id="GO:0016301">
    <property type="term" value="F:kinase activity"/>
    <property type="evidence" value="ECO:0007669"/>
    <property type="project" value="UniProtKB-KW"/>
</dbReference>
<dbReference type="InterPro" id="IPR036361">
    <property type="entry name" value="SAP_dom_sf"/>
</dbReference>
<keyword evidence="13 19" id="KW-0238">DNA-binding</keyword>
<dbReference type="Proteomes" id="UP000054845">
    <property type="component" value="Unassembled WGS sequence"/>
</dbReference>
<evidence type="ECO:0000256" key="10">
    <source>
        <dbReference type="ARBA" id="ARBA00022806"/>
    </source>
</evidence>
<dbReference type="OrthoDB" id="761538at2759"/>
<dbReference type="PIRSF" id="PIRSF003033">
    <property type="entry name" value="Ku70"/>
    <property type="match status" value="1"/>
</dbReference>
<dbReference type="GO" id="GO:0043564">
    <property type="term" value="C:Ku70:Ku80 complex"/>
    <property type="evidence" value="ECO:0007669"/>
    <property type="project" value="InterPro"/>
</dbReference>
<dbReference type="EC" id="3.6.4.12" evidence="4"/>
<dbReference type="GO" id="GO:0006310">
    <property type="term" value="P:DNA recombination"/>
    <property type="evidence" value="ECO:0007669"/>
    <property type="project" value="UniProtKB-KW"/>
</dbReference>
<sequence length="678" mass="75240">MAYYNRAGGSQRRDDPDPDEIELVNFDEESSKDVILFLIDAGKRMQDTLVPSTATENAVPGSSLGAVKLDENAPRVSLLHRALEGAVSLMRNKLVASPRDLVGIMLYNTEDTSMAELGKTSIYEHTYMVEPVGMVDIGNLAGLIDDLDLSREDPTYLRTRYKPMVTEMRIHHAWMNAGAIIKQYAKTGSKRIFFVTQNDDPYAGKMNRDGVGRHLADMVREMAKRQVEFEPFLLETDNKPFDISKFWGPIFAAGFQDGNMSASSMSRSQTPADLGQGPRALKLEDLDEHVAKTHTPKRVNFRGPMKFGRGCTIGVKGYGMVKKAEKGNPIKVMEDKSAESDGGPMSYLEIDVRTEQWCKDTGRTLNPSEIETAFSFGTDSSLRSKVRFSPAEVKRLRTFGQKPGIEILGFKPNTEDSLSYRDNIKISYFLYPFDEAWRNSKRFFSALLSSMIRKNVMAIGIFMRVQGQQPVFCAILPQTEERERGISPGMHLIPLPFADDIRDLPEKHAGALEAEQAQVEAAKAIIKAYSKAKEFQPEDFPNPALAHHYEVLINTALGKPLPGSGDMVDATIPNYAGIKKRVGPRIAQFNDLIGNDGRTDVVFAPSGRGGAAVASFSSADQTKLLECHANEQIAAMKVDDLKAALDFYRQPKSGRKAELVERLEQYLDKLVAKKQGSG</sequence>
<evidence type="ECO:0000256" key="8">
    <source>
        <dbReference type="ARBA" id="ARBA00022763"/>
    </source>
</evidence>
<dbReference type="GO" id="GO:0003678">
    <property type="term" value="F:DNA helicase activity"/>
    <property type="evidence" value="ECO:0007669"/>
    <property type="project" value="UniProtKB-EC"/>
</dbReference>
<keyword evidence="8" id="KW-0227">DNA damage</keyword>
<evidence type="ECO:0000256" key="17">
    <source>
        <dbReference type="ARBA" id="ARBA00031811"/>
    </source>
</evidence>
<reference evidence="19 20" key="1">
    <citation type="submission" date="2014-09" db="EMBL/GenBank/DDBJ databases">
        <authorList>
            <person name="Magalhaes I.L.F."/>
            <person name="Oliveira U."/>
            <person name="Santos F.R."/>
            <person name="Vidigal T.H.D.A."/>
            <person name="Brescovit A.D."/>
            <person name="Santos A.J."/>
        </authorList>
    </citation>
    <scope>NUCLEOTIDE SEQUENCE [LARGE SCALE GENOMIC DNA]</scope>
</reference>
<keyword evidence="19" id="KW-0808">Transferase</keyword>
<dbReference type="InterPro" id="IPR005160">
    <property type="entry name" value="Ku_C"/>
</dbReference>
<dbReference type="SMART" id="SM00513">
    <property type="entry name" value="SAP"/>
    <property type="match status" value="1"/>
</dbReference>
<comment type="subcellular location">
    <subcellularLocation>
        <location evidence="2">Chromosome</location>
        <location evidence="2">Telomere</location>
    </subcellularLocation>
    <subcellularLocation>
        <location evidence="1">Nucleus</location>
    </subcellularLocation>
</comment>
<dbReference type="GO" id="GO:0042162">
    <property type="term" value="F:telomeric DNA binding"/>
    <property type="evidence" value="ECO:0007669"/>
    <property type="project" value="InterPro"/>
</dbReference>
<dbReference type="CDD" id="cd00788">
    <property type="entry name" value="KU70"/>
    <property type="match status" value="1"/>
</dbReference>
<evidence type="ECO:0000256" key="15">
    <source>
        <dbReference type="ARBA" id="ARBA00023204"/>
    </source>
</evidence>
<dbReference type="AlphaFoldDB" id="A0A0P1BLH0"/>
<keyword evidence="11" id="KW-0067">ATP-binding</keyword>
<keyword evidence="7" id="KW-0547">Nucleotide-binding</keyword>
<name>A0A0P1BLH0_9BASI</name>
<organism evidence="19 20">
    <name type="scientific">Ceraceosorus bombacis</name>
    <dbReference type="NCBI Taxonomy" id="401625"/>
    <lineage>
        <taxon>Eukaryota</taxon>
        <taxon>Fungi</taxon>
        <taxon>Dikarya</taxon>
        <taxon>Basidiomycota</taxon>
        <taxon>Ustilaginomycotina</taxon>
        <taxon>Exobasidiomycetes</taxon>
        <taxon>Ceraceosorales</taxon>
        <taxon>Ceraceosoraceae</taxon>
        <taxon>Ceraceosorus</taxon>
    </lineage>
</organism>
<keyword evidence="15" id="KW-0234">DNA repair</keyword>
<dbReference type="GO" id="GO:0003684">
    <property type="term" value="F:damaged DNA binding"/>
    <property type="evidence" value="ECO:0007669"/>
    <property type="project" value="InterPro"/>
</dbReference>
<dbReference type="InterPro" id="IPR003034">
    <property type="entry name" value="SAP_dom"/>
</dbReference>
<dbReference type="Pfam" id="PF03731">
    <property type="entry name" value="Ku_N"/>
    <property type="match status" value="1"/>
</dbReference>
<keyword evidence="6" id="KW-0158">Chromosome</keyword>
<dbReference type="SUPFAM" id="SSF68906">
    <property type="entry name" value="SAP domain"/>
    <property type="match status" value="1"/>
</dbReference>
<dbReference type="InterPro" id="IPR047087">
    <property type="entry name" value="KU70_core_dom"/>
</dbReference>
<dbReference type="InterPro" id="IPR036465">
    <property type="entry name" value="vWFA_dom_sf"/>
</dbReference>
<evidence type="ECO:0000256" key="2">
    <source>
        <dbReference type="ARBA" id="ARBA00004574"/>
    </source>
</evidence>
<dbReference type="InterPro" id="IPR006164">
    <property type="entry name" value="DNA_bd_Ku70/Ku80"/>
</dbReference>
<dbReference type="Gene3D" id="1.10.1600.10">
    <property type="match status" value="1"/>
</dbReference>
<evidence type="ECO:0000256" key="16">
    <source>
        <dbReference type="ARBA" id="ARBA00023242"/>
    </source>
</evidence>
<dbReference type="InterPro" id="IPR006165">
    <property type="entry name" value="Ku70"/>
</dbReference>
<comment type="similarity">
    <text evidence="3">Belongs to the ku70 family.</text>
</comment>
<dbReference type="Pfam" id="PF03730">
    <property type="entry name" value="Ku_C"/>
    <property type="match status" value="1"/>
</dbReference>
<dbReference type="Gene3D" id="1.10.720.30">
    <property type="entry name" value="SAP domain"/>
    <property type="match status" value="1"/>
</dbReference>
<evidence type="ECO:0000256" key="3">
    <source>
        <dbReference type="ARBA" id="ARBA00005240"/>
    </source>
</evidence>
<dbReference type="SMART" id="SM00559">
    <property type="entry name" value="Ku78"/>
    <property type="match status" value="1"/>
</dbReference>
<evidence type="ECO:0000256" key="9">
    <source>
        <dbReference type="ARBA" id="ARBA00022801"/>
    </source>
</evidence>
<evidence type="ECO:0000259" key="18">
    <source>
        <dbReference type="PROSITE" id="PS50800"/>
    </source>
</evidence>